<dbReference type="OMA" id="YNIKWIN"/>
<dbReference type="InParanoid" id="E2BB20"/>
<reference evidence="1 2" key="1">
    <citation type="journal article" date="2010" name="Science">
        <title>Genomic comparison of the ants Camponotus floridanus and Harpegnathos saltator.</title>
        <authorList>
            <person name="Bonasio R."/>
            <person name="Zhang G."/>
            <person name="Ye C."/>
            <person name="Mutti N.S."/>
            <person name="Fang X."/>
            <person name="Qin N."/>
            <person name="Donahue G."/>
            <person name="Yang P."/>
            <person name="Li Q."/>
            <person name="Li C."/>
            <person name="Zhang P."/>
            <person name="Huang Z."/>
            <person name="Berger S.L."/>
            <person name="Reinberg D."/>
            <person name="Wang J."/>
            <person name="Liebig J."/>
        </authorList>
    </citation>
    <scope>NUCLEOTIDE SEQUENCE [LARGE SCALE GENOMIC DNA]</scope>
    <source>
        <strain evidence="1 2">R22 G/1</strain>
    </source>
</reference>
<keyword evidence="2" id="KW-1185">Reference proteome</keyword>
<dbReference type="EMBL" id="GL446901">
    <property type="protein sequence ID" value="EFN87111.1"/>
    <property type="molecule type" value="Genomic_DNA"/>
</dbReference>
<protein>
    <submittedName>
        <fullName evidence="1">Uncharacterized protein</fullName>
    </submittedName>
</protein>
<evidence type="ECO:0000313" key="2">
    <source>
        <dbReference type="Proteomes" id="UP000008237"/>
    </source>
</evidence>
<name>E2BB20_HARSA</name>
<dbReference type="STRING" id="610380.E2BB20"/>
<dbReference type="AlphaFoldDB" id="E2BB20"/>
<sequence>MQLLLPMHMPIVELMDTVIRKQLPLLKQQLMQTVGLSENMEHLPLPKQWLVQRVQAEQKAGIQQLQTLLLLLMRMPIVEHMDTVMRKQLPLPKQQLMPTVGLTENMDQVPLPKQWLVQRVQAEQKAGIQQLQTLLLLLMHMPIVEHMDTVMRKQLPLPKQQLMPTVGLTENMDQVPLPKQWLVQRVQVEQKAGTQQLQTLLLLLMHMPIVEHMDTVMRKQLPLPKQQLMPTVGLTENMGQLPLLKQQLVRRVQVEQKAGTQQLQTLLLLLMHMPIVEHMDTVMRKQLPLPKQQLMQTVGLSENMEHLPLPKQWLVQRVQVEQKAGTQQLQTLLLLLMHMPIVEHMDTVMRKQLPLPKQQLMPTVGLTENMDQVPLPKQWLVQRVQVEQKAGTQQLQTLLLLLMHMPIVEHMDTVMRKQLPLPKQQLMPTVGLTENMDQVPLPKQWLVQRVQVKQKAGIQQLQTLLLLLMHMPIVEHMDTVMRKQLPLPKQQLMPTVGLTENMDQVPLPKQWLVQRVQVKQKAGIQQLQTLLLLLMHMPIVEHMDTVMRKQLPLPKQQLMPTVGLTENMDQVPLPKQWLVQRVQVKQKAGIQQLQTLLLLLMHMPIVEHMDTVMRKQLPLPKQQLMPTVGLTENMDQVPLLKQWLVQRVQVEQKAGTQQLQTLLLLLMHMPIVEHMDTVMRKQLPLPKQQLMPTVGLTENMDQVPLLKQWLVQRVQVEQKAGTQQLQTLLLLLMHMPIVEHMDTVMRKQLPLPKQQLMPTVGLTENMDQVPLLKQWLVQRVQVEQKAGTQQLQTLLLLLMHMPIVEHMDTVMRKQLPLPKQQLMPTVGLTENMDQVPLLKQWLVQRVQVEQKAGTQQLQTLLLLLMHMPIVEHMDTVMRKQLPLPKQQLMPTVGLTENMDQVPLLKQWLVQRVQVEQKAGTQQLQTLLLLLMHMPIVEHMDTVMRKQLPLPKQQLMPTVGLTENMDQVPLLKQWLVQRVQVEQKAGTQQLQTLLLLLMHMPIVEHMDTVMRKQLPLPKQQLMPTVGLTENMDQVPLLKQWLVQRVQVEQKAGTQQLQTLLLLLMHMPIVEHMDTVMRKQLPLPKQQLMPTVGLTENMDQVPLLKQWLVQRVQVEQKAGTQQLQTLLLLLMHMPIVEHMDTVMRKQLPLPKQQLMPTVGLTENMDQVPLLKQWLVQRVQVEQKAGTQQLQTLLLLLMHMPIS</sequence>
<proteinExistence type="predicted"/>
<evidence type="ECO:0000313" key="1">
    <source>
        <dbReference type="EMBL" id="EFN87111.1"/>
    </source>
</evidence>
<gene>
    <name evidence="1" type="ORF">EAI_06788</name>
</gene>
<organism evidence="2">
    <name type="scientific">Harpegnathos saltator</name>
    <name type="common">Jerdon's jumping ant</name>
    <dbReference type="NCBI Taxonomy" id="610380"/>
    <lineage>
        <taxon>Eukaryota</taxon>
        <taxon>Metazoa</taxon>
        <taxon>Ecdysozoa</taxon>
        <taxon>Arthropoda</taxon>
        <taxon>Hexapoda</taxon>
        <taxon>Insecta</taxon>
        <taxon>Pterygota</taxon>
        <taxon>Neoptera</taxon>
        <taxon>Endopterygota</taxon>
        <taxon>Hymenoptera</taxon>
        <taxon>Apocrita</taxon>
        <taxon>Aculeata</taxon>
        <taxon>Formicoidea</taxon>
        <taxon>Formicidae</taxon>
        <taxon>Ponerinae</taxon>
        <taxon>Ponerini</taxon>
        <taxon>Harpegnathos</taxon>
    </lineage>
</organism>
<dbReference type="Proteomes" id="UP000008237">
    <property type="component" value="Unassembled WGS sequence"/>
</dbReference>
<accession>E2BB20</accession>